<keyword evidence="3" id="KW-0472">Membrane</keyword>
<sequence length="299" mass="33341">METKQPETILAHSADSPRSNSFSPPANSTLEPRTTFLQRYPALTHFAVLAALLTPIAAVPYLLSKKRISALSRRLDNVSATTATLRKELESSVIKKPKQNEPSATAMALRKELESSLIESARQREELSFTVTALRKELETSVTERAKQKEELSAATSALRKELKTSAIERAKQDEELKHTSASLEVARKEVNRLARNIEQLHAERETFVLTTESVQQLLQERKLTSERLALLPLLGNSLVDVVAFMHKAEFYQGIASSSNSGGRRGVERLRRLALELQIVKSERPSGEDSGWTINTLRS</sequence>
<dbReference type="AlphaFoldDB" id="A0A1B7N4I7"/>
<keyword evidence="5" id="KW-1185">Reference proteome</keyword>
<dbReference type="InParanoid" id="A0A1B7N4I7"/>
<evidence type="ECO:0000313" key="4">
    <source>
        <dbReference type="EMBL" id="OAX39766.1"/>
    </source>
</evidence>
<reference evidence="4 5" key="1">
    <citation type="submission" date="2016-06" db="EMBL/GenBank/DDBJ databases">
        <title>Comparative genomics of the ectomycorrhizal sister species Rhizopogon vinicolor and Rhizopogon vesiculosus (Basidiomycota: Boletales) reveals a divergence of the mating type B locus.</title>
        <authorList>
            <consortium name="DOE Joint Genome Institute"/>
            <person name="Mujic A.B."/>
            <person name="Kuo A."/>
            <person name="Tritt A."/>
            <person name="Lipzen A."/>
            <person name="Chen C."/>
            <person name="Johnson J."/>
            <person name="Sharma A."/>
            <person name="Barry K."/>
            <person name="Grigoriev I.V."/>
            <person name="Spatafora J.W."/>
        </authorList>
    </citation>
    <scope>NUCLEOTIDE SEQUENCE [LARGE SCALE GENOMIC DNA]</scope>
    <source>
        <strain evidence="4 5">AM-OR11-026</strain>
    </source>
</reference>
<keyword evidence="3" id="KW-0812">Transmembrane</keyword>
<organism evidence="4 5">
    <name type="scientific">Rhizopogon vinicolor AM-OR11-026</name>
    <dbReference type="NCBI Taxonomy" id="1314800"/>
    <lineage>
        <taxon>Eukaryota</taxon>
        <taxon>Fungi</taxon>
        <taxon>Dikarya</taxon>
        <taxon>Basidiomycota</taxon>
        <taxon>Agaricomycotina</taxon>
        <taxon>Agaricomycetes</taxon>
        <taxon>Agaricomycetidae</taxon>
        <taxon>Boletales</taxon>
        <taxon>Suillineae</taxon>
        <taxon>Rhizopogonaceae</taxon>
        <taxon>Rhizopogon</taxon>
    </lineage>
</organism>
<dbReference type="EMBL" id="KV448237">
    <property type="protein sequence ID" value="OAX39766.1"/>
    <property type="molecule type" value="Genomic_DNA"/>
</dbReference>
<keyword evidence="1" id="KW-0175">Coiled coil</keyword>
<feature type="compositionally biased region" description="Polar residues" evidence="2">
    <location>
        <begin position="16"/>
        <end position="31"/>
    </location>
</feature>
<evidence type="ECO:0000313" key="5">
    <source>
        <dbReference type="Proteomes" id="UP000092154"/>
    </source>
</evidence>
<dbReference type="OrthoDB" id="3232130at2759"/>
<keyword evidence="3" id="KW-1133">Transmembrane helix</keyword>
<evidence type="ECO:0000256" key="2">
    <source>
        <dbReference type="SAM" id="MobiDB-lite"/>
    </source>
</evidence>
<dbReference type="Proteomes" id="UP000092154">
    <property type="component" value="Unassembled WGS sequence"/>
</dbReference>
<evidence type="ECO:0000256" key="1">
    <source>
        <dbReference type="SAM" id="Coils"/>
    </source>
</evidence>
<accession>A0A1B7N4I7</accession>
<feature type="region of interest" description="Disordered" evidence="2">
    <location>
        <begin position="1"/>
        <end position="31"/>
    </location>
</feature>
<protein>
    <submittedName>
        <fullName evidence="4">Uncharacterized protein</fullName>
    </submittedName>
</protein>
<proteinExistence type="predicted"/>
<feature type="transmembrane region" description="Helical" evidence="3">
    <location>
        <begin position="42"/>
        <end position="63"/>
    </location>
</feature>
<gene>
    <name evidence="4" type="ORF">K503DRAFT_57621</name>
</gene>
<evidence type="ECO:0000256" key="3">
    <source>
        <dbReference type="SAM" id="Phobius"/>
    </source>
</evidence>
<name>A0A1B7N4I7_9AGAM</name>
<feature type="coiled-coil region" evidence="1">
    <location>
        <begin position="177"/>
        <end position="204"/>
    </location>
</feature>